<keyword evidence="2" id="KW-1185">Reference proteome</keyword>
<proteinExistence type="predicted"/>
<dbReference type="Proteomes" id="UP001292094">
    <property type="component" value="Unassembled WGS sequence"/>
</dbReference>
<comment type="caution">
    <text evidence="1">The sequence shown here is derived from an EMBL/GenBank/DDBJ whole genome shotgun (WGS) entry which is preliminary data.</text>
</comment>
<evidence type="ECO:0000313" key="1">
    <source>
        <dbReference type="EMBL" id="KAK4291248.1"/>
    </source>
</evidence>
<name>A0AAE1NKM6_9EUCA</name>
<evidence type="ECO:0000313" key="2">
    <source>
        <dbReference type="Proteomes" id="UP001292094"/>
    </source>
</evidence>
<protein>
    <submittedName>
        <fullName evidence="1">Uncharacterized protein</fullName>
    </submittedName>
</protein>
<organism evidence="1 2">
    <name type="scientific">Petrolisthes manimaculis</name>
    <dbReference type="NCBI Taxonomy" id="1843537"/>
    <lineage>
        <taxon>Eukaryota</taxon>
        <taxon>Metazoa</taxon>
        <taxon>Ecdysozoa</taxon>
        <taxon>Arthropoda</taxon>
        <taxon>Crustacea</taxon>
        <taxon>Multicrustacea</taxon>
        <taxon>Malacostraca</taxon>
        <taxon>Eumalacostraca</taxon>
        <taxon>Eucarida</taxon>
        <taxon>Decapoda</taxon>
        <taxon>Pleocyemata</taxon>
        <taxon>Anomura</taxon>
        <taxon>Galatheoidea</taxon>
        <taxon>Porcellanidae</taxon>
        <taxon>Petrolisthes</taxon>
    </lineage>
</organism>
<dbReference type="AlphaFoldDB" id="A0AAE1NKM6"/>
<dbReference type="EMBL" id="JAWZYT010005210">
    <property type="protein sequence ID" value="KAK4291248.1"/>
    <property type="molecule type" value="Genomic_DNA"/>
</dbReference>
<gene>
    <name evidence="1" type="ORF">Pmani_035912</name>
</gene>
<reference evidence="1" key="1">
    <citation type="submission" date="2023-11" db="EMBL/GenBank/DDBJ databases">
        <title>Genome assemblies of two species of porcelain crab, Petrolisthes cinctipes and Petrolisthes manimaculis (Anomura: Porcellanidae).</title>
        <authorList>
            <person name="Angst P."/>
        </authorList>
    </citation>
    <scope>NUCLEOTIDE SEQUENCE</scope>
    <source>
        <strain evidence="1">PB745_02</strain>
        <tissue evidence="1">Gill</tissue>
    </source>
</reference>
<sequence>MKLAADYSPLILDSRAGRGGWVDIYQGVVMVLLSHSHLAFGKTWMEQGVKERETERGIIREEKDDI</sequence>
<accession>A0AAE1NKM6</accession>